<organism evidence="3 4">
    <name type="scientific">Fibrivirga algicola</name>
    <dbReference type="NCBI Taxonomy" id="2950420"/>
    <lineage>
        <taxon>Bacteria</taxon>
        <taxon>Pseudomonadati</taxon>
        <taxon>Bacteroidota</taxon>
        <taxon>Cytophagia</taxon>
        <taxon>Cytophagales</taxon>
        <taxon>Spirosomataceae</taxon>
        <taxon>Fibrivirga</taxon>
    </lineage>
</organism>
<reference evidence="4" key="2">
    <citation type="submission" date="2023-07" db="EMBL/GenBank/DDBJ databases">
        <authorList>
            <person name="Jung D.-H."/>
        </authorList>
    </citation>
    <scope>NUCLEOTIDE SEQUENCE [LARGE SCALE GENOMIC DNA]</scope>
    <source>
        <strain evidence="4">JA-25</strain>
    </source>
</reference>
<dbReference type="EMBL" id="WAEL01000005">
    <property type="protein sequence ID" value="NID11548.1"/>
    <property type="molecule type" value="Genomic_DNA"/>
</dbReference>
<gene>
    <name evidence="3" type="ORF">F7231_15340</name>
</gene>
<keyword evidence="4" id="KW-1185">Reference proteome</keyword>
<proteinExistence type="predicted"/>
<keyword evidence="2" id="KW-1133">Transmembrane helix</keyword>
<keyword evidence="2" id="KW-0472">Membrane</keyword>
<sequence>MRTVEILTALGLTTATQVLLLIVIGYFGRSMIKYFFSENIEIKKMELNNELETKKLELNKALESHKQLLLADTEIYKLDLNKILESHKSELGLLNAKYSKLHDKQSEVIAHLYRLIVKLEGDFRAMTAFMKEVQQDAEKEENERIKQAGESFNAYSLYYSEHKIFFNQVVCAKLDSLREKYFSTHWDYTFNKRWNISPGDGVSRLHMRDTIDKTIKEEIPEILKNLESDFREILTVK</sequence>
<comment type="caution">
    <text evidence="3">The sequence shown here is derived from an EMBL/GenBank/DDBJ whole genome shotgun (WGS) entry which is preliminary data.</text>
</comment>
<feature type="coiled-coil region" evidence="1">
    <location>
        <begin position="37"/>
        <end position="68"/>
    </location>
</feature>
<keyword evidence="1" id="KW-0175">Coiled coil</keyword>
<reference evidence="4" key="1">
    <citation type="submission" date="2019-09" db="EMBL/GenBank/DDBJ databases">
        <authorList>
            <person name="Jung D.-H."/>
        </authorList>
    </citation>
    <scope>NUCLEOTIDE SEQUENCE [LARGE SCALE GENOMIC DNA]</scope>
    <source>
        <strain evidence="4">JA-25</strain>
    </source>
</reference>
<evidence type="ECO:0000256" key="1">
    <source>
        <dbReference type="SAM" id="Coils"/>
    </source>
</evidence>
<keyword evidence="2" id="KW-0812">Transmembrane</keyword>
<name>A0ABX0QL55_9BACT</name>
<accession>A0ABX0QL55</accession>
<protein>
    <submittedName>
        <fullName evidence="3">Uncharacterized protein</fullName>
    </submittedName>
</protein>
<dbReference type="Proteomes" id="UP000606008">
    <property type="component" value="Unassembled WGS sequence"/>
</dbReference>
<dbReference type="RefSeq" id="WP_166692528.1">
    <property type="nucleotide sequence ID" value="NZ_WAEL01000005.1"/>
</dbReference>
<evidence type="ECO:0000256" key="2">
    <source>
        <dbReference type="SAM" id="Phobius"/>
    </source>
</evidence>
<evidence type="ECO:0000313" key="4">
    <source>
        <dbReference type="Proteomes" id="UP000606008"/>
    </source>
</evidence>
<evidence type="ECO:0000313" key="3">
    <source>
        <dbReference type="EMBL" id="NID11548.1"/>
    </source>
</evidence>
<feature type="transmembrane region" description="Helical" evidence="2">
    <location>
        <begin position="6"/>
        <end position="27"/>
    </location>
</feature>